<evidence type="ECO:0000256" key="1">
    <source>
        <dbReference type="ARBA" id="ARBA00005706"/>
    </source>
</evidence>
<dbReference type="SUPFAM" id="SSF51905">
    <property type="entry name" value="FAD/NAD(P)-binding domain"/>
    <property type="match status" value="1"/>
</dbReference>
<accession>A0A4S4LRC8</accession>
<dbReference type="GO" id="GO:0044550">
    <property type="term" value="P:secondary metabolite biosynthetic process"/>
    <property type="evidence" value="ECO:0007669"/>
    <property type="project" value="UniProtKB-ARBA"/>
</dbReference>
<gene>
    <name evidence="5" type="ORF">EW146_g5488</name>
</gene>
<dbReference type="Pfam" id="PF04820">
    <property type="entry name" value="Trp_halogenase"/>
    <property type="match status" value="2"/>
</dbReference>
<proteinExistence type="inferred from homology"/>
<keyword evidence="6" id="KW-1185">Reference proteome</keyword>
<keyword evidence="3" id="KW-0503">Monooxygenase</keyword>
<comment type="similarity">
    <text evidence="1">Belongs to the flavin-dependent halogenase family.</text>
</comment>
<dbReference type="EMBL" id="SGPL01000241">
    <property type="protein sequence ID" value="THH14914.1"/>
    <property type="molecule type" value="Genomic_DNA"/>
</dbReference>
<evidence type="ECO:0000313" key="5">
    <source>
        <dbReference type="EMBL" id="THH14914.1"/>
    </source>
</evidence>
<sequence>MGLPTPSVPLKTQIFVIGGGPAGSYSATLLAREGFNVTLLERDVFPRYHIGESLLPSIHQFLSLINADEIMSLHGFTPKPGAAVKLNQYSREGYTDFISLDSNNRAWNVIRSEFDHLLLKHAANNAVGVFEGVKVVKIYFDNEDVGRPVAADWESKSGNKGTIHFDWLIDASGRAGIMSTQYLRNRKFNKSLKNIACWAYWTGGGVYAPGTPRENAPWFEALTANNSRMSSVDQSGWSWFIPLHNGTVSVGFVMTEESSIAKKAARARCTSLDTSPLKEHYLDQFQHTPGLSDLLKCAQLQSEVKSASDYSYSASTFSGNHFRIAGDAGAFIDPFFSSGVHLAFTGALSSACTIAASIRGQCSELEAMTFHDLKVGTSYTRFLFVVLSAYKQVKAQNAPVLQDIDEGNFDRAFTLLRPVLQGACDVGKELTEGEVQMAIDFCSNLFAPTDPKMYEEVEKRIDRRLVAADGPILLLKDIVDIVGPHDEEAAHVLSEINARKPIHTMYDVANQFSHESFAGFTTTCEKGKMGLVQVCSTRREALPA</sequence>
<evidence type="ECO:0000256" key="3">
    <source>
        <dbReference type="ARBA" id="ARBA00023033"/>
    </source>
</evidence>
<dbReference type="OrthoDB" id="3340390at2759"/>
<protein>
    <recommendedName>
        <fullName evidence="7">FAD-binding domain-containing protein</fullName>
    </recommendedName>
</protein>
<reference evidence="5 6" key="1">
    <citation type="submission" date="2019-02" db="EMBL/GenBank/DDBJ databases">
        <title>Genome sequencing of the rare red list fungi Bondarzewia mesenterica.</title>
        <authorList>
            <person name="Buettner E."/>
            <person name="Kellner H."/>
        </authorList>
    </citation>
    <scope>NUCLEOTIDE SEQUENCE [LARGE SCALE GENOMIC DNA]</scope>
    <source>
        <strain evidence="5 6">DSM 108281</strain>
    </source>
</reference>
<evidence type="ECO:0008006" key="7">
    <source>
        <dbReference type="Google" id="ProtNLM"/>
    </source>
</evidence>
<dbReference type="InterPro" id="IPR006905">
    <property type="entry name" value="Flavin_halogenase"/>
</dbReference>
<name>A0A4S4LRC8_9AGAM</name>
<evidence type="ECO:0000256" key="4">
    <source>
        <dbReference type="ARBA" id="ARBA00049364"/>
    </source>
</evidence>
<organism evidence="5 6">
    <name type="scientific">Bondarzewia mesenterica</name>
    <dbReference type="NCBI Taxonomy" id="1095465"/>
    <lineage>
        <taxon>Eukaryota</taxon>
        <taxon>Fungi</taxon>
        <taxon>Dikarya</taxon>
        <taxon>Basidiomycota</taxon>
        <taxon>Agaricomycotina</taxon>
        <taxon>Agaricomycetes</taxon>
        <taxon>Russulales</taxon>
        <taxon>Bondarzewiaceae</taxon>
        <taxon>Bondarzewia</taxon>
    </lineage>
</organism>
<dbReference type="InterPro" id="IPR050816">
    <property type="entry name" value="Flavin-dep_Halogenase_NPB"/>
</dbReference>
<dbReference type="AlphaFoldDB" id="A0A4S4LRC8"/>
<dbReference type="InterPro" id="IPR036188">
    <property type="entry name" value="FAD/NAD-bd_sf"/>
</dbReference>
<dbReference type="GO" id="GO:0004497">
    <property type="term" value="F:monooxygenase activity"/>
    <property type="evidence" value="ECO:0007669"/>
    <property type="project" value="UniProtKB-KW"/>
</dbReference>
<dbReference type="PANTHER" id="PTHR43747">
    <property type="entry name" value="FAD-BINDING PROTEIN"/>
    <property type="match status" value="1"/>
</dbReference>
<dbReference type="GO" id="GO:0140907">
    <property type="term" value="F:flavin-dependent halogenase activity"/>
    <property type="evidence" value="ECO:0007669"/>
    <property type="project" value="UniProtKB-ARBA"/>
</dbReference>
<comment type="catalytic activity">
    <reaction evidence="4">
        <text>melleolide F + FADH2 + chloride + O2 = 6'-chloromelleolide F + FAD + 2 H2O + H(+)</text>
        <dbReference type="Rhea" id="RHEA:67160"/>
        <dbReference type="ChEBI" id="CHEBI:15377"/>
        <dbReference type="ChEBI" id="CHEBI:15378"/>
        <dbReference type="ChEBI" id="CHEBI:15379"/>
        <dbReference type="ChEBI" id="CHEBI:17996"/>
        <dbReference type="ChEBI" id="CHEBI:57692"/>
        <dbReference type="ChEBI" id="CHEBI:58307"/>
        <dbReference type="ChEBI" id="CHEBI:167712"/>
        <dbReference type="ChEBI" id="CHEBI:167713"/>
    </reaction>
    <physiologicalReaction direction="left-to-right" evidence="4">
        <dbReference type="Rhea" id="RHEA:67161"/>
    </physiologicalReaction>
</comment>
<evidence type="ECO:0000256" key="2">
    <source>
        <dbReference type="ARBA" id="ARBA00023002"/>
    </source>
</evidence>
<keyword evidence="2" id="KW-0560">Oxidoreductase</keyword>
<dbReference type="Proteomes" id="UP000310158">
    <property type="component" value="Unassembled WGS sequence"/>
</dbReference>
<dbReference type="PRINTS" id="PR00420">
    <property type="entry name" value="RNGMNOXGNASE"/>
</dbReference>
<dbReference type="PANTHER" id="PTHR43747:SF5">
    <property type="entry name" value="FAD-BINDING DOMAIN-CONTAINING PROTEIN"/>
    <property type="match status" value="1"/>
</dbReference>
<dbReference type="Gene3D" id="3.50.50.60">
    <property type="entry name" value="FAD/NAD(P)-binding domain"/>
    <property type="match status" value="1"/>
</dbReference>
<evidence type="ECO:0000313" key="6">
    <source>
        <dbReference type="Proteomes" id="UP000310158"/>
    </source>
</evidence>
<comment type="caution">
    <text evidence="5">The sequence shown here is derived from an EMBL/GenBank/DDBJ whole genome shotgun (WGS) entry which is preliminary data.</text>
</comment>